<protein>
    <recommendedName>
        <fullName evidence="4">DNA methyltransferase</fullName>
    </recommendedName>
</protein>
<name>A0A1I6HVN3_9RHOB</name>
<keyword evidence="3" id="KW-1185">Reference proteome</keyword>
<dbReference type="AlphaFoldDB" id="A0A1I6HVN3"/>
<keyword evidence="1" id="KW-0472">Membrane</keyword>
<dbReference type="Proteomes" id="UP000199478">
    <property type="component" value="Unassembled WGS sequence"/>
</dbReference>
<evidence type="ECO:0000313" key="3">
    <source>
        <dbReference type="Proteomes" id="UP000199478"/>
    </source>
</evidence>
<evidence type="ECO:0000313" key="2">
    <source>
        <dbReference type="EMBL" id="SFR58503.1"/>
    </source>
</evidence>
<organism evidence="2 3">
    <name type="scientific">Yoonia tamlensis</name>
    <dbReference type="NCBI Taxonomy" id="390270"/>
    <lineage>
        <taxon>Bacteria</taxon>
        <taxon>Pseudomonadati</taxon>
        <taxon>Pseudomonadota</taxon>
        <taxon>Alphaproteobacteria</taxon>
        <taxon>Rhodobacterales</taxon>
        <taxon>Paracoccaceae</taxon>
        <taxon>Yoonia</taxon>
    </lineage>
</organism>
<reference evidence="3" key="1">
    <citation type="submission" date="2016-10" db="EMBL/GenBank/DDBJ databases">
        <authorList>
            <person name="Varghese N."/>
            <person name="Submissions S."/>
        </authorList>
    </citation>
    <scope>NUCLEOTIDE SEQUENCE [LARGE SCALE GENOMIC DNA]</scope>
    <source>
        <strain evidence="3">DSM 26879</strain>
    </source>
</reference>
<gene>
    <name evidence="2" type="ORF">SAMN04488005_3034</name>
</gene>
<dbReference type="RefSeq" id="WP_090201623.1">
    <property type="nucleotide sequence ID" value="NZ_FOYP01000003.1"/>
</dbReference>
<keyword evidence="1" id="KW-1133">Transmembrane helix</keyword>
<feature type="transmembrane region" description="Helical" evidence="1">
    <location>
        <begin position="66"/>
        <end position="87"/>
    </location>
</feature>
<keyword evidence="1" id="KW-0812">Transmembrane</keyword>
<evidence type="ECO:0008006" key="4">
    <source>
        <dbReference type="Google" id="ProtNLM"/>
    </source>
</evidence>
<dbReference type="EMBL" id="FOYP01000003">
    <property type="protein sequence ID" value="SFR58503.1"/>
    <property type="molecule type" value="Genomic_DNA"/>
</dbReference>
<proteinExistence type="predicted"/>
<dbReference type="STRING" id="390270.SAMN04488005_3034"/>
<accession>A0A1I6HVN3</accession>
<sequence>MEQMIIQLISGAVGGNAAGTAMKGLSLGTLGNTITGLIGGAGGGQLIAMLGSGATAAAGSGDMMGMVTQIAGGAGGGAILTAIAGMIKTRMSG</sequence>
<evidence type="ECO:0000256" key="1">
    <source>
        <dbReference type="SAM" id="Phobius"/>
    </source>
</evidence>